<evidence type="ECO:0000256" key="2">
    <source>
        <dbReference type="ARBA" id="ARBA00011028"/>
    </source>
</evidence>
<dbReference type="AlphaFoldDB" id="A0A7C1FRT1"/>
<dbReference type="GO" id="GO:0030313">
    <property type="term" value="C:cell envelope"/>
    <property type="evidence" value="ECO:0007669"/>
    <property type="project" value="UniProtKB-SubCell"/>
</dbReference>
<dbReference type="PRINTS" id="PR00690">
    <property type="entry name" value="ADHESNFAMILY"/>
</dbReference>
<protein>
    <submittedName>
        <fullName evidence="7">Zinc ABC transporter substrate-binding protein</fullName>
    </submittedName>
</protein>
<comment type="subcellular location">
    <subcellularLocation>
        <location evidence="1">Cell envelope</location>
    </subcellularLocation>
</comment>
<accession>A0A7C1FRT1</accession>
<dbReference type="Gene3D" id="3.40.50.1980">
    <property type="entry name" value="Nitrogenase molybdenum iron protein domain"/>
    <property type="match status" value="2"/>
</dbReference>
<gene>
    <name evidence="7" type="ORF">ENP47_11500</name>
</gene>
<comment type="caution">
    <text evidence="7">The sequence shown here is derived from an EMBL/GenBank/DDBJ whole genome shotgun (WGS) entry which is preliminary data.</text>
</comment>
<evidence type="ECO:0000313" key="7">
    <source>
        <dbReference type="EMBL" id="HEF66201.1"/>
    </source>
</evidence>
<keyword evidence="5" id="KW-0732">Signal</keyword>
<comment type="similarity">
    <text evidence="2 6">Belongs to the bacterial solute-binding protein 9 family.</text>
</comment>
<dbReference type="SUPFAM" id="SSF53807">
    <property type="entry name" value="Helical backbone' metal receptor"/>
    <property type="match status" value="1"/>
</dbReference>
<dbReference type="PANTHER" id="PTHR42953">
    <property type="entry name" value="HIGH-AFFINITY ZINC UPTAKE SYSTEM PROTEIN ZNUA-RELATED"/>
    <property type="match status" value="1"/>
</dbReference>
<keyword evidence="4" id="KW-0479">Metal-binding</keyword>
<dbReference type="PRINTS" id="PR00691">
    <property type="entry name" value="ADHESINB"/>
</dbReference>
<proteinExistence type="inferred from homology"/>
<dbReference type="InterPro" id="IPR006127">
    <property type="entry name" value="ZnuA-like"/>
</dbReference>
<evidence type="ECO:0000256" key="4">
    <source>
        <dbReference type="ARBA" id="ARBA00022723"/>
    </source>
</evidence>
<dbReference type="InterPro" id="IPR050492">
    <property type="entry name" value="Bact_metal-bind_prot9"/>
</dbReference>
<dbReference type="GO" id="GO:0046872">
    <property type="term" value="F:metal ion binding"/>
    <property type="evidence" value="ECO:0007669"/>
    <property type="project" value="UniProtKB-KW"/>
</dbReference>
<evidence type="ECO:0000256" key="1">
    <source>
        <dbReference type="ARBA" id="ARBA00004196"/>
    </source>
</evidence>
<dbReference type="EMBL" id="DSJL01000011">
    <property type="protein sequence ID" value="HEF66201.1"/>
    <property type="molecule type" value="Genomic_DNA"/>
</dbReference>
<dbReference type="PANTHER" id="PTHR42953:SF1">
    <property type="entry name" value="METAL-BINDING PROTEIN HI_0362-RELATED"/>
    <property type="match status" value="1"/>
</dbReference>
<keyword evidence="3 6" id="KW-0813">Transport</keyword>
<organism evidence="7">
    <name type="scientific">Thermomicrobium roseum</name>
    <dbReference type="NCBI Taxonomy" id="500"/>
    <lineage>
        <taxon>Bacteria</taxon>
        <taxon>Pseudomonadati</taxon>
        <taxon>Thermomicrobiota</taxon>
        <taxon>Thermomicrobia</taxon>
        <taxon>Thermomicrobiales</taxon>
        <taxon>Thermomicrobiaceae</taxon>
        <taxon>Thermomicrobium</taxon>
    </lineage>
</organism>
<evidence type="ECO:0000256" key="6">
    <source>
        <dbReference type="RuleBase" id="RU003512"/>
    </source>
</evidence>
<evidence type="ECO:0000256" key="5">
    <source>
        <dbReference type="ARBA" id="ARBA00022729"/>
    </source>
</evidence>
<dbReference type="GO" id="GO:0007155">
    <property type="term" value="P:cell adhesion"/>
    <property type="evidence" value="ECO:0007669"/>
    <property type="project" value="InterPro"/>
</dbReference>
<dbReference type="InterPro" id="IPR006128">
    <property type="entry name" value="Lipoprotein_PsaA-like"/>
</dbReference>
<name>A0A7C1FRT1_THERO</name>
<sequence length="336" mass="36405">MSETAYHSANREETMRRWLVTIIVLLGLVAAACGRAPRPTVQSPVGGEAVTGVAASRLVVVASLPIFASMVKAVGGELVEVSAVMPAGADPHTYQPTPRDVATLAEAQVVVYNGGELDPWMERQLEAVGSKAKVIVLSEGLKPPEGVAVEEEHVLGTPEPEHDQEHGINPHFWLDPDFAVIYIERITAGLVEADPAHAEIYRANAARYIDEIRNFDAWAKEQIATIPPERRKLVTFHDAFPYFAAHYGLELVGVVVLSPGREPSPQEVAQLVARIRAEGVPAIFVEPQFNPKLAQTIAQEAGVRVLELYSDAAPAGMDYLGMMRQNVTNVVEGLRG</sequence>
<evidence type="ECO:0000256" key="3">
    <source>
        <dbReference type="ARBA" id="ARBA00022448"/>
    </source>
</evidence>
<dbReference type="Pfam" id="PF01297">
    <property type="entry name" value="ZnuA"/>
    <property type="match status" value="1"/>
</dbReference>
<dbReference type="InterPro" id="IPR006129">
    <property type="entry name" value="AdhesinB"/>
</dbReference>
<dbReference type="GO" id="GO:0030001">
    <property type="term" value="P:metal ion transport"/>
    <property type="evidence" value="ECO:0007669"/>
    <property type="project" value="InterPro"/>
</dbReference>
<reference evidence="7" key="1">
    <citation type="journal article" date="2020" name="mSystems">
        <title>Genome- and Community-Level Interaction Insights into Carbon Utilization and Element Cycling Functions of Hydrothermarchaeota in Hydrothermal Sediment.</title>
        <authorList>
            <person name="Zhou Z."/>
            <person name="Liu Y."/>
            <person name="Xu W."/>
            <person name="Pan J."/>
            <person name="Luo Z.H."/>
            <person name="Li M."/>
        </authorList>
    </citation>
    <scope>NUCLEOTIDE SEQUENCE [LARGE SCALE GENOMIC DNA]</scope>
    <source>
        <strain evidence="7">SpSt-222</strain>
    </source>
</reference>